<proteinExistence type="predicted"/>
<keyword evidence="2" id="KW-0040">ANK repeat</keyword>
<dbReference type="GO" id="GO:0000062">
    <property type="term" value="F:fatty-acyl-CoA binding"/>
    <property type="evidence" value="ECO:0007669"/>
    <property type="project" value="TreeGrafter"/>
</dbReference>
<dbReference type="EMBL" id="FR824251">
    <property type="protein sequence ID" value="CCA23760.1"/>
    <property type="molecule type" value="Genomic_DNA"/>
</dbReference>
<evidence type="ECO:0000313" key="4">
    <source>
        <dbReference type="EMBL" id="CCA23760.1"/>
    </source>
</evidence>
<dbReference type="InterPro" id="IPR036770">
    <property type="entry name" value="Ankyrin_rpt-contain_sf"/>
</dbReference>
<keyword evidence="1" id="KW-0446">Lipid-binding</keyword>
<feature type="region of interest" description="Disordered" evidence="3">
    <location>
        <begin position="33"/>
        <end position="64"/>
    </location>
</feature>
<dbReference type="PANTHER" id="PTHR24119">
    <property type="entry name" value="ACYL-COA-BINDING DOMAIN-CONTAINING PROTEIN 6"/>
    <property type="match status" value="1"/>
</dbReference>
<dbReference type="PROSITE" id="PS50297">
    <property type="entry name" value="ANK_REP_REGION"/>
    <property type="match status" value="1"/>
</dbReference>
<dbReference type="PROSITE" id="PS50088">
    <property type="entry name" value="ANK_REPEAT"/>
    <property type="match status" value="2"/>
</dbReference>
<feature type="repeat" description="ANK" evidence="2">
    <location>
        <begin position="659"/>
        <end position="691"/>
    </location>
</feature>
<dbReference type="Pfam" id="PF12796">
    <property type="entry name" value="Ank_2"/>
    <property type="match status" value="1"/>
</dbReference>
<name>F0WR00_9STRA</name>
<sequence>MDDINEFITSVQARTHKLLAQNKKLQRSNVRTAISHKYEPSKKPLGQHFLPKTSAEAPKAPSEADVTQGLPLIPLKSPKDKISSSPSKERLKSLPIVQLHTANMNGSKAQSSAESLLQKADHVDLLLKKLGLRPARVKKVEHIVEYRMCASCWADPLKTGCGLNRATKGPGMEPDAVARSLGMQGPSSWSTHDLYTMYRMEKASGLEGHGHLILRMFLCQVDRENRWMMEKFDAHESIRSLDAGVERLSSLKEEHLERLRSRVFSIPKVEQFKNQRSPLSAGKLPTQEHYHSTSRVTSTIPWENAKKRIQIVLHFAWNSSFSRSSPSCLVSLNLCGPVPCRQQIAWTPGLESMPTSASNDQFFAQHFQLSYQHQYDFLTLKYDSPPIISEKRIYPKPIPHPSYNRSEPPVFTLSKSFANDIRLQKGQSCRKSTALQRGICSTTIINAKIVKSRLSSGMNEPFLSRVIMQFHTIRCFRGSEPEPDTNQTRSTKRGSKSHSIQAEELPSTRKTASMTQFITRNHTVLSWNALGNQKNNAKLAGIARSQDTRPDRTPSLIPKPSTRFISNLMRELSAQAQTSPQRLKPNDPQTRQEKHAKAMAHARNSNYEGVELMIRSGIDVDERDELGNTLLILVAQQGSKRLARLLLRNRATLNAQNSHGNTALHYSYHYNHSALSEYLIRNGASNSIQNVRGRNCYEGI</sequence>
<feature type="repeat" description="ANK" evidence="2">
    <location>
        <begin position="626"/>
        <end position="658"/>
    </location>
</feature>
<evidence type="ECO:0000256" key="2">
    <source>
        <dbReference type="PROSITE-ProRule" id="PRU00023"/>
    </source>
</evidence>
<evidence type="ECO:0000256" key="3">
    <source>
        <dbReference type="SAM" id="MobiDB-lite"/>
    </source>
</evidence>
<reference evidence="4" key="1">
    <citation type="journal article" date="2011" name="PLoS Biol.">
        <title>Gene gain and loss during evolution of obligate parasitism in the white rust pathogen of Arabidopsis thaliana.</title>
        <authorList>
            <person name="Kemen E."/>
            <person name="Gardiner A."/>
            <person name="Schultz-Larsen T."/>
            <person name="Kemen A.C."/>
            <person name="Balmuth A.L."/>
            <person name="Robert-Seilaniantz A."/>
            <person name="Bailey K."/>
            <person name="Holub E."/>
            <person name="Studholme D.J."/>
            <person name="Maclean D."/>
            <person name="Jones J.D."/>
        </authorList>
    </citation>
    <scope>NUCLEOTIDE SEQUENCE</scope>
</reference>
<dbReference type="SMART" id="SM00248">
    <property type="entry name" value="ANK"/>
    <property type="match status" value="2"/>
</dbReference>
<dbReference type="AlphaFoldDB" id="F0WR00"/>
<gene>
    <name evidence="4" type="primary">AlNc14C206G8808</name>
    <name evidence="4" type="ORF">ALNC14_099040</name>
</gene>
<dbReference type="Gene3D" id="1.25.40.20">
    <property type="entry name" value="Ankyrin repeat-containing domain"/>
    <property type="match status" value="1"/>
</dbReference>
<dbReference type="HOGENOM" id="CLU_394025_0_0_1"/>
<feature type="region of interest" description="Disordered" evidence="3">
    <location>
        <begin position="477"/>
        <end position="510"/>
    </location>
</feature>
<reference evidence="4" key="2">
    <citation type="submission" date="2011-02" db="EMBL/GenBank/DDBJ databases">
        <authorList>
            <person name="MacLean D."/>
        </authorList>
    </citation>
    <scope>NUCLEOTIDE SEQUENCE</scope>
</reference>
<accession>F0WR00</accession>
<dbReference type="SUPFAM" id="SSF48403">
    <property type="entry name" value="Ankyrin repeat"/>
    <property type="match status" value="1"/>
</dbReference>
<organism evidence="4">
    <name type="scientific">Albugo laibachii Nc14</name>
    <dbReference type="NCBI Taxonomy" id="890382"/>
    <lineage>
        <taxon>Eukaryota</taxon>
        <taxon>Sar</taxon>
        <taxon>Stramenopiles</taxon>
        <taxon>Oomycota</taxon>
        <taxon>Peronosporomycetes</taxon>
        <taxon>Albuginales</taxon>
        <taxon>Albuginaceae</taxon>
        <taxon>Albugo</taxon>
    </lineage>
</organism>
<protein>
    <submittedName>
        <fullName evidence="4">Uncharacterized protein AlNc14C206G8808</fullName>
    </submittedName>
</protein>
<evidence type="ECO:0000256" key="1">
    <source>
        <dbReference type="ARBA" id="ARBA00023121"/>
    </source>
</evidence>
<dbReference type="PANTHER" id="PTHR24119:SF0">
    <property type="entry name" value="ACYL-COA-BINDING DOMAIN-CONTAINING PROTEIN 6"/>
    <property type="match status" value="1"/>
</dbReference>
<dbReference type="InterPro" id="IPR002110">
    <property type="entry name" value="Ankyrin_rpt"/>
</dbReference>